<dbReference type="Proteomes" id="UP001195965">
    <property type="component" value="Chromosome"/>
</dbReference>
<sequence length="265" mass="28882">MMRIGVFDSGIGGLSTLLACLRYLPEAHFLFYGDTAHSPYGDKSPEQVRQWTEAAYDWFIRAGVDAVVLACNTATSAAVSPIREYADVPVIGIEPAIKKALTLYPEGKILLLATTMTVAGAKLEQLLTQLPDARQRVIPLACPGLAERIESQRTDWQQQVRQYLHRQVLPACTPDIQAIVLGCTHYCWISDWSSGLAGRAIPTLDGNDGVARQLCRRLDIPLQTDACPELPGAASIDFHFTAEAAAKTRVARLLLAAHGIRTQSS</sequence>
<gene>
    <name evidence="1" type="primary">murI</name>
    <name evidence="1" type="ORF">HHS34_001780</name>
</gene>
<keyword evidence="2" id="KW-1185">Reference proteome</keyword>
<keyword evidence="1" id="KW-0413">Isomerase</keyword>
<dbReference type="EC" id="5.1.1.3" evidence="1"/>
<protein>
    <submittedName>
        <fullName evidence="1">Glutamate racemase</fullName>
        <ecNumber evidence="1">5.1.1.3</ecNumber>
    </submittedName>
</protein>
<proteinExistence type="predicted"/>
<dbReference type="EMBL" id="CP127526">
    <property type="protein sequence ID" value="XRI73948.1"/>
    <property type="molecule type" value="Genomic_DNA"/>
</dbReference>
<organism evidence="1 2">
    <name type="scientific">Acidithiobacillus montserratensis</name>
    <dbReference type="NCBI Taxonomy" id="2729135"/>
    <lineage>
        <taxon>Bacteria</taxon>
        <taxon>Pseudomonadati</taxon>
        <taxon>Pseudomonadota</taxon>
        <taxon>Acidithiobacillia</taxon>
        <taxon>Acidithiobacillales</taxon>
        <taxon>Acidithiobacillaceae</taxon>
        <taxon>Acidithiobacillus</taxon>
    </lineage>
</organism>
<accession>A0ACD5HH26</accession>
<reference evidence="1 2" key="1">
    <citation type="journal article" date="2021" name="ISME J.">
        <title>Genomic evolution of the class Acidithiobacillia: deep-branching Proteobacteria living in extreme acidic conditions.</title>
        <authorList>
            <person name="Moya-Beltran A."/>
            <person name="Beard S."/>
            <person name="Rojas-Villalobos C."/>
            <person name="Issotta F."/>
            <person name="Gallardo Y."/>
            <person name="Ulloa R."/>
            <person name="Giaveno A."/>
            <person name="Degli Esposti M."/>
            <person name="Johnson D.B."/>
            <person name="Quatrini R."/>
        </authorList>
    </citation>
    <scope>NUCLEOTIDE SEQUENCE [LARGE SCALE GENOMIC DNA]</scope>
    <source>
        <strain evidence="1 2">GG1-14</strain>
    </source>
</reference>
<name>A0ACD5HH26_9PROT</name>
<evidence type="ECO:0000313" key="2">
    <source>
        <dbReference type="Proteomes" id="UP001195965"/>
    </source>
</evidence>
<evidence type="ECO:0000313" key="1">
    <source>
        <dbReference type="EMBL" id="XRI73948.1"/>
    </source>
</evidence>